<evidence type="ECO:0000259" key="2">
    <source>
        <dbReference type="Pfam" id="PF00561"/>
    </source>
</evidence>
<dbReference type="PRINTS" id="PR00111">
    <property type="entry name" value="ABHYDROLASE"/>
</dbReference>
<dbReference type="InterPro" id="IPR000639">
    <property type="entry name" value="Epox_hydrolase-like"/>
</dbReference>
<protein>
    <submittedName>
        <fullName evidence="3">Hydrolase</fullName>
    </submittedName>
</protein>
<dbReference type="PANTHER" id="PTHR43329">
    <property type="entry name" value="EPOXIDE HYDROLASE"/>
    <property type="match status" value="1"/>
</dbReference>
<reference evidence="3" key="1">
    <citation type="submission" date="2020-02" db="EMBL/GenBank/DDBJ databases">
        <authorList>
            <person name="Meier V. D."/>
        </authorList>
    </citation>
    <scope>NUCLEOTIDE SEQUENCE</scope>
    <source>
        <strain evidence="3">AVDCRST_MAG54</strain>
    </source>
</reference>
<evidence type="ECO:0000313" key="3">
    <source>
        <dbReference type="EMBL" id="CAA9279870.1"/>
    </source>
</evidence>
<dbReference type="SUPFAM" id="SSF53474">
    <property type="entry name" value="alpha/beta-Hydrolases"/>
    <property type="match status" value="1"/>
</dbReference>
<gene>
    <name evidence="3" type="ORF">AVDCRST_MAG54-3511</name>
</gene>
<name>A0A6J4JJ82_9PSEU</name>
<keyword evidence="1 3" id="KW-0378">Hydrolase</keyword>
<evidence type="ECO:0000256" key="1">
    <source>
        <dbReference type="ARBA" id="ARBA00022801"/>
    </source>
</evidence>
<sequence length="317" mass="34422">MTGDPGPRGAVFDGFAEQEVSTGRGRVFARVGGQGPPLLLLHGYPQTHLMWRTAGALLAAEHTVVAVDLPGYGASFRPVPTPDHAAHSKRAIADDLVQAMSRLGHDVFAVAGHDRGGRVAYRMALDHPERVTAAAVLDVVPTGEVWARADAAMALGYWHWAFLAQPAPLPERLIAADPDAFFDLHVRALGLGRAPDRYPPELMAVYRELLDDPATVQAICEDYRAGAGVDREHDDADRGRRIVECPLLALWSATGALPRFYGDVLDVWRPWARHVVGQGIDGSHFLVEDQPEQVADLLSGFLRQPEHGLPTSREAPT</sequence>
<dbReference type="EMBL" id="CADCTH010000447">
    <property type="protein sequence ID" value="CAA9279870.1"/>
    <property type="molecule type" value="Genomic_DNA"/>
</dbReference>
<accession>A0A6J4JJ82</accession>
<dbReference type="Gene3D" id="3.40.50.1820">
    <property type="entry name" value="alpha/beta hydrolase"/>
    <property type="match status" value="1"/>
</dbReference>
<dbReference type="AlphaFoldDB" id="A0A6J4JJ82"/>
<proteinExistence type="predicted"/>
<dbReference type="PRINTS" id="PR00412">
    <property type="entry name" value="EPOXHYDRLASE"/>
</dbReference>
<feature type="domain" description="AB hydrolase-1" evidence="2">
    <location>
        <begin position="36"/>
        <end position="154"/>
    </location>
</feature>
<dbReference type="InterPro" id="IPR000073">
    <property type="entry name" value="AB_hydrolase_1"/>
</dbReference>
<dbReference type="GO" id="GO:0016787">
    <property type="term" value="F:hydrolase activity"/>
    <property type="evidence" value="ECO:0007669"/>
    <property type="project" value="UniProtKB-KW"/>
</dbReference>
<dbReference type="Pfam" id="PF00561">
    <property type="entry name" value="Abhydrolase_1"/>
    <property type="match status" value="1"/>
</dbReference>
<dbReference type="InterPro" id="IPR029058">
    <property type="entry name" value="AB_hydrolase_fold"/>
</dbReference>
<organism evidence="3">
    <name type="scientific">uncultured Actinomycetospora sp</name>
    <dbReference type="NCBI Taxonomy" id="1135996"/>
    <lineage>
        <taxon>Bacteria</taxon>
        <taxon>Bacillati</taxon>
        <taxon>Actinomycetota</taxon>
        <taxon>Actinomycetes</taxon>
        <taxon>Pseudonocardiales</taxon>
        <taxon>Pseudonocardiaceae</taxon>
        <taxon>Actinomycetospora</taxon>
        <taxon>environmental samples</taxon>
    </lineage>
</organism>